<proteinExistence type="predicted"/>
<accession>A0ABR6ZGG5</accession>
<dbReference type="EMBL" id="JACOFX010000019">
    <property type="protein sequence ID" value="MBC3910784.1"/>
    <property type="molecule type" value="Genomic_DNA"/>
</dbReference>
<dbReference type="Proteomes" id="UP000646911">
    <property type="component" value="Unassembled WGS sequence"/>
</dbReference>
<comment type="caution">
    <text evidence="1">The sequence shown here is derived from an EMBL/GenBank/DDBJ whole genome shotgun (WGS) entry which is preliminary data.</text>
</comment>
<organism evidence="1 2">
    <name type="scientific">Undibacterium umbellatum</name>
    <dbReference type="NCBI Taxonomy" id="2762300"/>
    <lineage>
        <taxon>Bacteria</taxon>
        <taxon>Pseudomonadati</taxon>
        <taxon>Pseudomonadota</taxon>
        <taxon>Betaproteobacteria</taxon>
        <taxon>Burkholderiales</taxon>
        <taxon>Oxalobacteraceae</taxon>
        <taxon>Undibacterium</taxon>
    </lineage>
</organism>
<keyword evidence="2" id="KW-1185">Reference proteome</keyword>
<name>A0ABR6ZGG5_9BURK</name>
<evidence type="ECO:0000313" key="2">
    <source>
        <dbReference type="Proteomes" id="UP000646911"/>
    </source>
</evidence>
<dbReference type="RefSeq" id="WP_186956358.1">
    <property type="nucleotide sequence ID" value="NZ_JACOFX010000019.1"/>
</dbReference>
<evidence type="ECO:0000313" key="1">
    <source>
        <dbReference type="EMBL" id="MBC3910784.1"/>
    </source>
</evidence>
<protein>
    <recommendedName>
        <fullName evidence="3">HNH endonuclease</fullName>
    </recommendedName>
</protein>
<evidence type="ECO:0008006" key="3">
    <source>
        <dbReference type="Google" id="ProtNLM"/>
    </source>
</evidence>
<sequence>MNEIMNEDLKSSEPAAQPLTKWADLTMHTLRMVVAYDPETQSKRLCLLGPVSLAQRRVLAIDGFYEEQGMLFRDELNFGLTQLANIFPYVRVINKNVSEIGVHSSELPALQQELKKMAALRPTILTTQPGAENLLQVPLSRPVLSIDPVPFSSRFSSVRSYLGHADFNRLKKAVFVRAGYRCEICLENGFEQGHQHPVECHEVFEYDEARGMQKITALMSLCPNCHSVKNIELSRAKSDDEFEAAMMQLAKINGWSKTQAQTYYQHALHVWKERSKKSWELNLDMLNGTGLQFPGEGDQLAKRPKRGRDISAKLPFLSQLPLNSMKLFSTTGIQKDG</sequence>
<gene>
    <name evidence="1" type="ORF">H8L47_24750</name>
</gene>
<reference evidence="1 2" key="1">
    <citation type="submission" date="2020-08" db="EMBL/GenBank/DDBJ databases">
        <title>Novel species isolated from subtropical streams in China.</title>
        <authorList>
            <person name="Lu H."/>
        </authorList>
    </citation>
    <scope>NUCLEOTIDE SEQUENCE [LARGE SCALE GENOMIC DNA]</scope>
    <source>
        <strain evidence="1 2">NL8W</strain>
    </source>
</reference>